<dbReference type="SUPFAM" id="SSF52156">
    <property type="entry name" value="Initiation factor IF2/eIF5b, domain 3"/>
    <property type="match status" value="1"/>
</dbReference>
<evidence type="ECO:0000256" key="7">
    <source>
        <dbReference type="ARBA" id="ARBA00022917"/>
    </source>
</evidence>
<dbReference type="CDD" id="cd03702">
    <property type="entry name" value="IF2_mtIF2_II"/>
    <property type="match status" value="1"/>
</dbReference>
<evidence type="ECO:0000256" key="12">
    <source>
        <dbReference type="ARBA" id="ARBA00025162"/>
    </source>
</evidence>
<feature type="region of interest" description="Disordered" evidence="15">
    <location>
        <begin position="682"/>
        <end position="701"/>
    </location>
</feature>
<keyword evidence="11" id="KW-0143">Chaperone</keyword>
<comment type="similarity">
    <text evidence="3">Belongs to the prefoldin subunit alpha family.</text>
</comment>
<dbReference type="SUPFAM" id="SSF50447">
    <property type="entry name" value="Translation proteins"/>
    <property type="match status" value="2"/>
</dbReference>
<comment type="subcellular location">
    <subcellularLocation>
        <location evidence="1">Mitochondrion</location>
    </subcellularLocation>
</comment>
<dbReference type="CDD" id="cd01887">
    <property type="entry name" value="IF2_eIF5B"/>
    <property type="match status" value="1"/>
</dbReference>
<dbReference type="Gene3D" id="2.40.30.10">
    <property type="entry name" value="Translation factors"/>
    <property type="match status" value="2"/>
</dbReference>
<dbReference type="HAMAP" id="MF_00100_B">
    <property type="entry name" value="IF_2_B"/>
    <property type="match status" value="1"/>
</dbReference>
<dbReference type="Pfam" id="PF00009">
    <property type="entry name" value="GTP_EFTU"/>
    <property type="match status" value="1"/>
</dbReference>
<dbReference type="InterPro" id="IPR053905">
    <property type="entry name" value="EF-G-like_DII"/>
</dbReference>
<feature type="coiled-coil region" evidence="14">
    <location>
        <begin position="125"/>
        <end position="152"/>
    </location>
</feature>
<dbReference type="InterPro" id="IPR044145">
    <property type="entry name" value="IF2_II"/>
</dbReference>
<proteinExistence type="inferred from homology"/>
<dbReference type="Gene3D" id="3.40.50.300">
    <property type="entry name" value="P-loop containing nucleotide triphosphate hydrolases"/>
    <property type="match status" value="1"/>
</dbReference>
<keyword evidence="6" id="KW-0547">Nucleotide-binding</keyword>
<dbReference type="CDD" id="cd23156">
    <property type="entry name" value="Prefoldin_3"/>
    <property type="match status" value="1"/>
</dbReference>
<feature type="domain" description="Tr-type G" evidence="16">
    <location>
        <begin position="393"/>
        <end position="569"/>
    </location>
</feature>
<evidence type="ECO:0000256" key="1">
    <source>
        <dbReference type="ARBA" id="ARBA00004173"/>
    </source>
</evidence>
<gene>
    <name evidence="17" type="primary">NOC2_1</name>
    <name evidence="17" type="ORF">MNAN1_000318</name>
</gene>
<dbReference type="Gene3D" id="3.40.50.10050">
    <property type="entry name" value="Translation initiation factor IF- 2, domain 3"/>
    <property type="match status" value="1"/>
</dbReference>
<dbReference type="InterPro" id="IPR023115">
    <property type="entry name" value="TIF_IF2_dom3"/>
</dbReference>
<comment type="subunit">
    <text evidence="4">Heterohexamer of two PFD-alpha type and four PFD-beta type subunits.</text>
</comment>
<keyword evidence="14" id="KW-0175">Coiled coil</keyword>
<dbReference type="PANTHER" id="PTHR43381">
    <property type="entry name" value="TRANSLATION INITIATION FACTOR IF-2-RELATED"/>
    <property type="match status" value="1"/>
</dbReference>
<dbReference type="FunFam" id="3.40.50.300:FF:000019">
    <property type="entry name" value="Translation initiation factor IF-2"/>
    <property type="match status" value="1"/>
</dbReference>
<dbReference type="GO" id="GO:0003924">
    <property type="term" value="F:GTPase activity"/>
    <property type="evidence" value="ECO:0007669"/>
    <property type="project" value="InterPro"/>
</dbReference>
<protein>
    <recommendedName>
        <fullName evidence="13">Translation initiation factor IF-2, mitochondrial</fullName>
    </recommendedName>
</protein>
<dbReference type="InterPro" id="IPR009053">
    <property type="entry name" value="Prefoldin"/>
</dbReference>
<dbReference type="Proteomes" id="UP001213623">
    <property type="component" value="Chromosome 1"/>
</dbReference>
<keyword evidence="9" id="KW-0496">Mitochondrion</keyword>
<dbReference type="PANTHER" id="PTHR43381:SF20">
    <property type="entry name" value="TRANSLATION INITIATION FACTOR IF-2, MITOCHONDRIAL"/>
    <property type="match status" value="1"/>
</dbReference>
<accession>A0AAF0EGM5</accession>
<evidence type="ECO:0000313" key="17">
    <source>
        <dbReference type="EMBL" id="WFD25350.1"/>
    </source>
</evidence>
<keyword evidence="8" id="KW-0809">Transit peptide</keyword>
<keyword evidence="7" id="KW-0648">Protein biosynthesis</keyword>
<dbReference type="GO" id="GO:0005739">
    <property type="term" value="C:mitochondrion"/>
    <property type="evidence" value="ECO:0007669"/>
    <property type="project" value="UniProtKB-SubCell"/>
</dbReference>
<evidence type="ECO:0000256" key="15">
    <source>
        <dbReference type="SAM" id="MobiDB-lite"/>
    </source>
</evidence>
<keyword evidence="5" id="KW-0396">Initiation factor</keyword>
<evidence type="ECO:0000256" key="14">
    <source>
        <dbReference type="SAM" id="Coils"/>
    </source>
</evidence>
<evidence type="ECO:0000256" key="9">
    <source>
        <dbReference type="ARBA" id="ARBA00023128"/>
    </source>
</evidence>
<dbReference type="Pfam" id="PF22042">
    <property type="entry name" value="EF-G_D2"/>
    <property type="match status" value="1"/>
</dbReference>
<dbReference type="InterPro" id="IPR036925">
    <property type="entry name" value="TIF_IF2_dom3_sf"/>
</dbReference>
<evidence type="ECO:0000256" key="13">
    <source>
        <dbReference type="ARBA" id="ARBA00044200"/>
    </source>
</evidence>
<keyword evidence="18" id="KW-1185">Reference proteome</keyword>
<dbReference type="InterPro" id="IPR009000">
    <property type="entry name" value="Transl_B-barrel_sf"/>
</dbReference>
<dbReference type="InterPro" id="IPR005225">
    <property type="entry name" value="Small_GTP-bd"/>
</dbReference>
<dbReference type="InterPro" id="IPR027417">
    <property type="entry name" value="P-loop_NTPase"/>
</dbReference>
<comment type="function">
    <text evidence="12">One of the essential components for the initiation of protein synthesis. Protects formylmethionyl-tRNA from spontaneous hydrolysis and promotes its binding to the 30S ribosomal subunits. Also involved in the hydrolysis of GTP during the formation of the 70S ribosomal complex.</text>
</comment>
<dbReference type="InterPro" id="IPR004127">
    <property type="entry name" value="Prefoldin_subunit_alpha"/>
</dbReference>
<dbReference type="PRINTS" id="PR00315">
    <property type="entry name" value="ELONGATNFCT"/>
</dbReference>
<dbReference type="EMBL" id="CP119892">
    <property type="protein sequence ID" value="WFD25350.1"/>
    <property type="molecule type" value="Genomic_DNA"/>
</dbReference>
<dbReference type="GO" id="GO:0003743">
    <property type="term" value="F:translation initiation factor activity"/>
    <property type="evidence" value="ECO:0007669"/>
    <property type="project" value="UniProtKB-KW"/>
</dbReference>
<dbReference type="PROSITE" id="PS01176">
    <property type="entry name" value="IF2"/>
    <property type="match status" value="1"/>
</dbReference>
<reference evidence="17" key="1">
    <citation type="submission" date="2023-03" db="EMBL/GenBank/DDBJ databases">
        <title>Mating type loci evolution in Malassezia.</title>
        <authorList>
            <person name="Coelho M.A."/>
        </authorList>
    </citation>
    <scope>NUCLEOTIDE SEQUENCE</scope>
    <source>
        <strain evidence="17">CBS 9557</strain>
    </source>
</reference>
<organism evidence="17 18">
    <name type="scientific">Malassezia nana</name>
    <dbReference type="NCBI Taxonomy" id="180528"/>
    <lineage>
        <taxon>Eukaryota</taxon>
        <taxon>Fungi</taxon>
        <taxon>Dikarya</taxon>
        <taxon>Basidiomycota</taxon>
        <taxon>Ustilaginomycotina</taxon>
        <taxon>Malasseziomycetes</taxon>
        <taxon>Malasseziales</taxon>
        <taxon>Malasseziaceae</taxon>
        <taxon>Malassezia</taxon>
    </lineage>
</organism>
<evidence type="ECO:0000256" key="6">
    <source>
        <dbReference type="ARBA" id="ARBA00022741"/>
    </source>
</evidence>
<dbReference type="Gene3D" id="1.10.287.370">
    <property type="match status" value="1"/>
</dbReference>
<evidence type="ECO:0000256" key="3">
    <source>
        <dbReference type="ARBA" id="ARBA00010048"/>
    </source>
</evidence>
<feature type="compositionally biased region" description="Basic and acidic residues" evidence="15">
    <location>
        <begin position="686"/>
        <end position="701"/>
    </location>
</feature>
<evidence type="ECO:0000256" key="4">
    <source>
        <dbReference type="ARBA" id="ARBA00011695"/>
    </source>
</evidence>
<dbReference type="Pfam" id="PF02996">
    <property type="entry name" value="Prefoldin"/>
    <property type="match status" value="1"/>
</dbReference>
<dbReference type="FunFam" id="3.40.50.10050:FF:000001">
    <property type="entry name" value="Translation initiation factor IF-2"/>
    <property type="match status" value="1"/>
</dbReference>
<dbReference type="NCBIfam" id="TIGR00231">
    <property type="entry name" value="small_GTP"/>
    <property type="match status" value="1"/>
</dbReference>
<dbReference type="InterPro" id="IPR000795">
    <property type="entry name" value="T_Tr_GTP-bd_dom"/>
</dbReference>
<dbReference type="SUPFAM" id="SSF52540">
    <property type="entry name" value="P-loop containing nucleoside triphosphate hydrolases"/>
    <property type="match status" value="1"/>
</dbReference>
<dbReference type="CDD" id="cd03692">
    <property type="entry name" value="mtIF2_IVc"/>
    <property type="match status" value="1"/>
</dbReference>
<dbReference type="FunFam" id="1.10.287.370:FF:000001">
    <property type="entry name" value="Prefoldin subunit 3"/>
    <property type="match status" value="1"/>
</dbReference>
<feature type="region of interest" description="Disordered" evidence="15">
    <location>
        <begin position="241"/>
        <end position="309"/>
    </location>
</feature>
<comment type="similarity">
    <text evidence="2">Belongs to the TRAFAC class translation factor GTPase superfamily. Classic translation factor GTPase family. IF-2 subfamily.</text>
</comment>
<evidence type="ECO:0000256" key="8">
    <source>
        <dbReference type="ARBA" id="ARBA00022946"/>
    </source>
</evidence>
<keyword evidence="10" id="KW-0342">GTP-binding</keyword>
<dbReference type="GO" id="GO:0005525">
    <property type="term" value="F:GTP binding"/>
    <property type="evidence" value="ECO:0007669"/>
    <property type="project" value="UniProtKB-KW"/>
</dbReference>
<evidence type="ECO:0000313" key="18">
    <source>
        <dbReference type="Proteomes" id="UP001213623"/>
    </source>
</evidence>
<dbReference type="InterPro" id="IPR000178">
    <property type="entry name" value="TF_IF2_bacterial-like"/>
</dbReference>
<evidence type="ECO:0000256" key="10">
    <source>
        <dbReference type="ARBA" id="ARBA00023134"/>
    </source>
</evidence>
<dbReference type="AlphaFoldDB" id="A0AAF0EGM5"/>
<evidence type="ECO:0000256" key="2">
    <source>
        <dbReference type="ARBA" id="ARBA00007733"/>
    </source>
</evidence>
<evidence type="ECO:0000259" key="16">
    <source>
        <dbReference type="PROSITE" id="PS51722"/>
    </source>
</evidence>
<evidence type="ECO:0000256" key="5">
    <source>
        <dbReference type="ARBA" id="ARBA00022540"/>
    </source>
</evidence>
<name>A0AAF0EGM5_9BASI</name>
<evidence type="ECO:0000256" key="11">
    <source>
        <dbReference type="ARBA" id="ARBA00023186"/>
    </source>
</evidence>
<dbReference type="PROSITE" id="PS51722">
    <property type="entry name" value="G_TR_2"/>
    <property type="match status" value="1"/>
</dbReference>
<dbReference type="SUPFAM" id="SSF46579">
    <property type="entry name" value="Prefoldin"/>
    <property type="match status" value="1"/>
</dbReference>
<dbReference type="InterPro" id="IPR015760">
    <property type="entry name" value="TIF_IF2"/>
</dbReference>
<dbReference type="Pfam" id="PF11987">
    <property type="entry name" value="IF-2"/>
    <property type="match status" value="1"/>
</dbReference>
<dbReference type="FunFam" id="2.40.30.10:FF:000008">
    <property type="entry name" value="Translation initiation factor IF-2"/>
    <property type="match status" value="1"/>
</dbReference>
<sequence>MDTAPQERGIPAAPFVTDVAEFIGGADQDVMPMLQKFQEAISKYKFMEISTTQRRKGLEQKIPDIAKTLHMVEYLRSRRDAPTQTELTFELSDTLYARATLDPIDKVHLWLGANVMLSYDMDEAIELLTDKLQTARKNLELAQADLDYLRDQITTMEVNTARVHNWDVKRRREQCVVYADPDATKRMQPLHSRYTLDDPAVEVDVFPMWHRLTLLARPSVAATRAYAPAWTGYAVRYASGARARPERAAKSHGRRPGHAPVRAVPTPKNWAREPSRTPPAPKAASSKPSAHHSDTSKPKKAVQKRPSTPSLALPPVVSVFHLARMLHVHMRKLQFRMEKIGLDDTRPDRLLKFDDAALLAAEYNRVAVANEEAAFDIFPRPQATGEAYAALPLRPPIVTIMGHVDHGKTTLLDTLRSTTVAQGEAGGITQHMGAFSVPVQHAPGAIQSVTFLDTPGHAAFSMMRSRGTSVTDLVVLVVAADDSVMPQTREVISLVRDAERPVPMVVAITKIDAPNADPQKVRYDLMAEGVEVEDLGGDVPCVEVSAKKRIGLDTLEETLAVLAEMADLRADPAGLAEGRVLESRVEKGRGNVATVLVQRGTLRPGDVLICGTTWAKVRQLLQPDGRATKQVLPGYAAQVAGWRELPQAGDEWLGVVDEGQCKRAVENRKRARDERALLQDAEQIDDERRRKAEADAQRARDAQTARRQLSLLQRAEQAGTAEADAVAAAVRAERQSAESDVASSEPERRRLCVILKGDVSGTVEALAGAVGVIGNAQAGVHIVAQGVGDVTESDINTAHAVGAHVIGFHVQAPKNVQALAARVQPPVPVHCDRVIYQIMDHVTACVAALLPPREEMRVLGEAQVAQLFQIKTGARQTKTIAGCRVTNGVVSRANEVRVLRGDDRREVFRGRLDTLRHIKKDVAEMRKGTECGMALDGFDQVEVGDVVQCFTTVEVAAALH</sequence>